<proteinExistence type="predicted"/>
<reference evidence="1 2" key="1">
    <citation type="submission" date="2019-09" db="EMBL/GenBank/DDBJ databases">
        <title>FDA dAtabase for Regulatory Grade micrObial Sequences (FDA-ARGOS): Supporting development and validation of Infectious Disease Dx tests.</title>
        <authorList>
            <person name="Sciortino C."/>
            <person name="Tallon L."/>
            <person name="Sadzewicz L."/>
            <person name="Vavikolanu K."/>
            <person name="Mehta A."/>
            <person name="Aluvathingal J."/>
            <person name="Nadendla S."/>
            <person name="Nandy P."/>
            <person name="Geyer C."/>
            <person name="Yan Y."/>
            <person name="Sichtig H."/>
        </authorList>
    </citation>
    <scope>NUCLEOTIDE SEQUENCE [LARGE SCALE GENOMIC DNA]</scope>
    <source>
        <strain evidence="1 2">FDAARGOS_636</strain>
    </source>
</reference>
<dbReference type="RefSeq" id="WP_168238587.1">
    <property type="nucleotide sequence ID" value="NZ_CP050995.1"/>
</dbReference>
<organism evidence="1 2">
    <name type="scientific">Chryseobacterium gallinarum</name>
    <dbReference type="NCBI Taxonomy" id="1324352"/>
    <lineage>
        <taxon>Bacteria</taxon>
        <taxon>Pseudomonadati</taxon>
        <taxon>Bacteroidota</taxon>
        <taxon>Flavobacteriia</taxon>
        <taxon>Flavobacteriales</taxon>
        <taxon>Weeksellaceae</taxon>
        <taxon>Chryseobacterium group</taxon>
        <taxon>Chryseobacterium</taxon>
    </lineage>
</organism>
<accession>A0ABX6KRV7</accession>
<name>A0ABX6KRV7_CHRGL</name>
<dbReference type="Proteomes" id="UP000501570">
    <property type="component" value="Chromosome"/>
</dbReference>
<evidence type="ECO:0000313" key="1">
    <source>
        <dbReference type="EMBL" id="QIY91212.1"/>
    </source>
</evidence>
<evidence type="ECO:0000313" key="2">
    <source>
        <dbReference type="Proteomes" id="UP000501570"/>
    </source>
</evidence>
<sequence length="148" mass="17009">MKNLIILFTIFVACIQNKSEDFQLTALSPVTYEFKAGENKNRIDYFYAEGNLSYNTAMYEKLKKAIDDKTASVPIKGYHLYSIYVYKQTDVINKQYKGGKEGLDGHNADLLAYVRYSGGKPDIFYITENGNVIYDMLSGKEKKFEFDQ</sequence>
<keyword evidence="2" id="KW-1185">Reference proteome</keyword>
<protein>
    <recommendedName>
        <fullName evidence="3">Lipoprotein</fullName>
    </recommendedName>
</protein>
<evidence type="ECO:0008006" key="3">
    <source>
        <dbReference type="Google" id="ProtNLM"/>
    </source>
</evidence>
<dbReference type="EMBL" id="CP050995">
    <property type="protein sequence ID" value="QIY91212.1"/>
    <property type="molecule type" value="Genomic_DNA"/>
</dbReference>
<gene>
    <name evidence="1" type="ORF">FOB44_11400</name>
</gene>